<dbReference type="InterPro" id="IPR006016">
    <property type="entry name" value="UspA"/>
</dbReference>
<dbReference type="RefSeq" id="XP_024356932.1">
    <property type="nucleotide sequence ID" value="XM_024501164.2"/>
</dbReference>
<dbReference type="RefSeq" id="XP_024356934.1">
    <property type="nucleotide sequence ID" value="XM_024501166.2"/>
</dbReference>
<dbReference type="Proteomes" id="UP000006727">
    <property type="component" value="Chromosome 20"/>
</dbReference>
<dbReference type="PaxDb" id="3218-PP1S400_12V6.1"/>
<evidence type="ECO:0000313" key="4">
    <source>
        <dbReference type="Proteomes" id="UP000006727"/>
    </source>
</evidence>
<accession>A9U0C0</accession>
<evidence type="ECO:0000313" key="3">
    <source>
        <dbReference type="EnsemblPlants" id="Pp3c20_18710V3.1"/>
    </source>
</evidence>
<dbReference type="Gramene" id="Pp3c20_18710V3.2">
    <property type="protein sequence ID" value="Pp3c20_18710V3.2"/>
    <property type="gene ID" value="Pp3c20_18710"/>
</dbReference>
<dbReference type="FunCoup" id="A9U0C0">
    <property type="interactions" value="785"/>
</dbReference>
<dbReference type="Gene3D" id="3.40.50.620">
    <property type="entry name" value="HUPs"/>
    <property type="match status" value="1"/>
</dbReference>
<dbReference type="RefSeq" id="XP_024356933.1">
    <property type="nucleotide sequence ID" value="XM_024501165.2"/>
</dbReference>
<dbReference type="CDD" id="cd23659">
    <property type="entry name" value="USP_At3g01520-like"/>
    <property type="match status" value="1"/>
</dbReference>
<reference evidence="2 4" key="2">
    <citation type="journal article" date="2018" name="Plant J.">
        <title>The Physcomitrella patens chromosome-scale assembly reveals moss genome structure and evolution.</title>
        <authorList>
            <person name="Lang D."/>
            <person name="Ullrich K.K."/>
            <person name="Murat F."/>
            <person name="Fuchs J."/>
            <person name="Jenkins J."/>
            <person name="Haas F.B."/>
            <person name="Piednoel M."/>
            <person name="Gundlach H."/>
            <person name="Van Bel M."/>
            <person name="Meyberg R."/>
            <person name="Vives C."/>
            <person name="Morata J."/>
            <person name="Symeonidi A."/>
            <person name="Hiss M."/>
            <person name="Muchero W."/>
            <person name="Kamisugi Y."/>
            <person name="Saleh O."/>
            <person name="Blanc G."/>
            <person name="Decker E.L."/>
            <person name="van Gessel N."/>
            <person name="Grimwood J."/>
            <person name="Hayes R.D."/>
            <person name="Graham S.W."/>
            <person name="Gunter L.E."/>
            <person name="McDaniel S.F."/>
            <person name="Hoernstein S.N.W."/>
            <person name="Larsson A."/>
            <person name="Li F.W."/>
            <person name="Perroud P.F."/>
            <person name="Phillips J."/>
            <person name="Ranjan P."/>
            <person name="Rokshar D.S."/>
            <person name="Rothfels C.J."/>
            <person name="Schneider L."/>
            <person name="Shu S."/>
            <person name="Stevenson D.W."/>
            <person name="Thummler F."/>
            <person name="Tillich M."/>
            <person name="Villarreal Aguilar J.C."/>
            <person name="Widiez T."/>
            <person name="Wong G.K."/>
            <person name="Wymore A."/>
            <person name="Zhang Y."/>
            <person name="Zimmer A.D."/>
            <person name="Quatrano R.S."/>
            <person name="Mayer K.F.X."/>
            <person name="Goodstein D."/>
            <person name="Casacuberta J.M."/>
            <person name="Vandepoele K."/>
            <person name="Reski R."/>
            <person name="Cuming A.C."/>
            <person name="Tuskan G.A."/>
            <person name="Maumus F."/>
            <person name="Salse J."/>
            <person name="Schmutz J."/>
            <person name="Rensing S.A."/>
        </authorList>
    </citation>
    <scope>NUCLEOTIDE SEQUENCE [LARGE SCALE GENOMIC DNA]</scope>
    <source>
        <strain evidence="3 4">cv. Gransden 2004</strain>
    </source>
</reference>
<dbReference type="PANTHER" id="PTHR46100:SF4">
    <property type="entry name" value="USPA DOMAIN-CONTAINING PROTEIN"/>
    <property type="match status" value="1"/>
</dbReference>
<evidence type="ECO:0000313" key="2">
    <source>
        <dbReference type="EMBL" id="PNR33372.1"/>
    </source>
</evidence>
<feature type="domain" description="UspA" evidence="1">
    <location>
        <begin position="7"/>
        <end position="157"/>
    </location>
</feature>
<dbReference type="EnsemblPlants" id="Pp3c20_18710V3.1">
    <property type="protein sequence ID" value="Pp3c20_18710V3.1"/>
    <property type="gene ID" value="Pp3c20_18710"/>
</dbReference>
<dbReference type="KEGG" id="ppp:112272951"/>
<gene>
    <name evidence="3" type="primary">LOC112272951</name>
    <name evidence="2" type="ORF">PHYPA_025316</name>
</gene>
<dbReference type="eggNOG" id="ENOG502RXMC">
    <property type="taxonomic scope" value="Eukaryota"/>
</dbReference>
<reference evidence="2 4" key="1">
    <citation type="journal article" date="2008" name="Science">
        <title>The Physcomitrella genome reveals evolutionary insights into the conquest of land by plants.</title>
        <authorList>
            <person name="Rensing S."/>
            <person name="Lang D."/>
            <person name="Zimmer A."/>
            <person name="Terry A."/>
            <person name="Salamov A."/>
            <person name="Shapiro H."/>
            <person name="Nishiyama T."/>
            <person name="Perroud P.-F."/>
            <person name="Lindquist E."/>
            <person name="Kamisugi Y."/>
            <person name="Tanahashi T."/>
            <person name="Sakakibara K."/>
            <person name="Fujita T."/>
            <person name="Oishi K."/>
            <person name="Shin-I T."/>
            <person name="Kuroki Y."/>
            <person name="Toyoda A."/>
            <person name="Suzuki Y."/>
            <person name="Hashimoto A."/>
            <person name="Yamaguchi K."/>
            <person name="Sugano A."/>
            <person name="Kohara Y."/>
            <person name="Fujiyama A."/>
            <person name="Anterola A."/>
            <person name="Aoki S."/>
            <person name="Ashton N."/>
            <person name="Barbazuk W.B."/>
            <person name="Barker E."/>
            <person name="Bennetzen J."/>
            <person name="Bezanilla M."/>
            <person name="Blankenship R."/>
            <person name="Cho S.H."/>
            <person name="Dutcher S."/>
            <person name="Estelle M."/>
            <person name="Fawcett J.A."/>
            <person name="Gundlach H."/>
            <person name="Hanada K."/>
            <person name="Heyl A."/>
            <person name="Hicks K.A."/>
            <person name="Hugh J."/>
            <person name="Lohr M."/>
            <person name="Mayer K."/>
            <person name="Melkozernov A."/>
            <person name="Murata T."/>
            <person name="Nelson D."/>
            <person name="Pils B."/>
            <person name="Prigge M."/>
            <person name="Reiss B."/>
            <person name="Renner T."/>
            <person name="Rombauts S."/>
            <person name="Rushton P."/>
            <person name="Sanderfoot A."/>
            <person name="Schween G."/>
            <person name="Shiu S.-H."/>
            <person name="Stueber K."/>
            <person name="Theodoulou F.L."/>
            <person name="Tu H."/>
            <person name="Van de Peer Y."/>
            <person name="Verrier P.J."/>
            <person name="Waters E."/>
            <person name="Wood A."/>
            <person name="Yang L."/>
            <person name="Cove D."/>
            <person name="Cuming A."/>
            <person name="Hasebe M."/>
            <person name="Lucas S."/>
            <person name="Mishler D.B."/>
            <person name="Reski R."/>
            <person name="Grigoriev I."/>
            <person name="Quatrano R.S."/>
            <person name="Boore J.L."/>
        </authorList>
    </citation>
    <scope>NUCLEOTIDE SEQUENCE [LARGE SCALE GENOMIC DNA]</scope>
    <source>
        <strain evidence="3 4">cv. Gransden 2004</strain>
    </source>
</reference>
<dbReference type="EnsemblPlants" id="Pp3c20_18710V3.4">
    <property type="protein sequence ID" value="Pp3c20_18710V3.4"/>
    <property type="gene ID" value="Pp3c20_18710"/>
</dbReference>
<dbReference type="SUPFAM" id="SSF52402">
    <property type="entry name" value="Adenine nucleotide alpha hydrolases-like"/>
    <property type="match status" value="1"/>
</dbReference>
<protein>
    <recommendedName>
        <fullName evidence="1">UspA domain-containing protein</fullName>
    </recommendedName>
</protein>
<keyword evidence="4" id="KW-1185">Reference proteome</keyword>
<dbReference type="Gramene" id="Pp3c20_18710V3.4">
    <property type="protein sequence ID" value="Pp3c20_18710V3.4"/>
    <property type="gene ID" value="Pp3c20_18710"/>
</dbReference>
<proteinExistence type="predicted"/>
<dbReference type="OMA" id="MNGERYI"/>
<dbReference type="Gramene" id="Pp3c20_18710V3.1">
    <property type="protein sequence ID" value="Pp3c20_18710V3.1"/>
    <property type="gene ID" value="Pp3c20_18710"/>
</dbReference>
<sequence length="161" mass="17837">MNGERYIGVALDFSPSSRYALQWTVSNILRENDHLIVIVVNKEPMLESGRSALWQATGTPFVPLAAAENPVNQQAYQLKLDEEISKLLHEAAAKKVVVVFKIYWGDPKEKICNSVVDAPLDFLIMGCRGLSRLRRSILGSVSNYVSNNVPCPVTIVKLPPS</sequence>
<dbReference type="STRING" id="3218.A9U0C0"/>
<dbReference type="EMBL" id="ABEU02000020">
    <property type="protein sequence ID" value="PNR33372.1"/>
    <property type="molecule type" value="Genomic_DNA"/>
</dbReference>
<dbReference type="OrthoDB" id="843225at2759"/>
<dbReference type="PRINTS" id="PR01438">
    <property type="entry name" value="UNVRSLSTRESS"/>
</dbReference>
<dbReference type="PANTHER" id="PTHR46100">
    <property type="entry name" value="IMP2'P"/>
    <property type="match status" value="1"/>
</dbReference>
<dbReference type="EnsemblPlants" id="Pp3c20_18710V3.3">
    <property type="protein sequence ID" value="Pp3c20_18710V3.3"/>
    <property type="gene ID" value="Pp3c20_18710"/>
</dbReference>
<reference evidence="3" key="3">
    <citation type="submission" date="2020-12" db="UniProtKB">
        <authorList>
            <consortium name="EnsemblPlants"/>
        </authorList>
    </citation>
    <scope>IDENTIFICATION</scope>
</reference>
<name>A9U0C0_PHYPA</name>
<dbReference type="Pfam" id="PF00582">
    <property type="entry name" value="Usp"/>
    <property type="match status" value="1"/>
</dbReference>
<dbReference type="InterPro" id="IPR006015">
    <property type="entry name" value="Universal_stress_UspA"/>
</dbReference>
<dbReference type="GeneID" id="112272951"/>
<dbReference type="HOGENOM" id="CLU_049301_9_0_1"/>
<dbReference type="EnsemblPlants" id="Pp3c20_18710V3.2">
    <property type="protein sequence ID" value="Pp3c20_18710V3.2"/>
    <property type="gene ID" value="Pp3c20_18710"/>
</dbReference>
<dbReference type="Gramene" id="Pp3c20_18710V3.3">
    <property type="protein sequence ID" value="Pp3c20_18710V3.3"/>
    <property type="gene ID" value="Pp3c20_18710"/>
</dbReference>
<dbReference type="InterPro" id="IPR014729">
    <property type="entry name" value="Rossmann-like_a/b/a_fold"/>
</dbReference>
<dbReference type="AlphaFoldDB" id="A9U0C0"/>
<evidence type="ECO:0000259" key="1">
    <source>
        <dbReference type="Pfam" id="PF00582"/>
    </source>
</evidence>
<organism evidence="2">
    <name type="scientific">Physcomitrium patens</name>
    <name type="common">Spreading-leaved earth moss</name>
    <name type="synonym">Physcomitrella patens</name>
    <dbReference type="NCBI Taxonomy" id="3218"/>
    <lineage>
        <taxon>Eukaryota</taxon>
        <taxon>Viridiplantae</taxon>
        <taxon>Streptophyta</taxon>
        <taxon>Embryophyta</taxon>
        <taxon>Bryophyta</taxon>
        <taxon>Bryophytina</taxon>
        <taxon>Bryopsida</taxon>
        <taxon>Funariidae</taxon>
        <taxon>Funariales</taxon>
        <taxon>Funariaceae</taxon>
        <taxon>Physcomitrium</taxon>
    </lineage>
</organism>